<keyword evidence="1" id="KW-1133">Transmembrane helix</keyword>
<evidence type="ECO:0000313" key="4">
    <source>
        <dbReference type="EMBL" id="GCC17372.1"/>
    </source>
</evidence>
<sequence>MNLRRKGKVEIALYCPTAEQPCLTSEEVMEKIQQILEDLTEEEMKRFRHLLGEHRLPAGKLENADAFKVVELLKKFYKDKEKASKVVVNILGSIPRMDLVDKLIGGEGLDELDGHRKQSMVFLSHQERISLEVRPDHVQDSELKQPINKRKVKANIWTSGKGETKDYGRDGKLRYPSLSQISLGFTISVLATVSTVLTPHSPFEPVRIPWWSGVLFCVIGTIPLLPLRKSEKFKLRTILGMNIIGLLIAITSMGLSVWNGINQNASDATCMSSYHWIITFFAAFQLALSGWIISLTTFWLDKEFKN</sequence>
<feature type="domain" description="DED" evidence="2">
    <location>
        <begin position="27"/>
        <end position="105"/>
    </location>
</feature>
<evidence type="ECO:0000256" key="1">
    <source>
        <dbReference type="SAM" id="Phobius"/>
    </source>
</evidence>
<dbReference type="GO" id="GO:0042981">
    <property type="term" value="P:regulation of apoptotic process"/>
    <property type="evidence" value="ECO:0007669"/>
    <property type="project" value="InterPro"/>
</dbReference>
<dbReference type="EMBL" id="BEZZ01001309">
    <property type="protein sequence ID" value="GCC17372.1"/>
    <property type="molecule type" value="Genomic_DNA"/>
</dbReference>
<evidence type="ECO:0000259" key="2">
    <source>
        <dbReference type="PROSITE" id="PS50168"/>
    </source>
</evidence>
<dbReference type="PROSITE" id="PS50168">
    <property type="entry name" value="DED"/>
    <property type="match status" value="1"/>
</dbReference>
<dbReference type="InterPro" id="IPR001875">
    <property type="entry name" value="DED_dom"/>
</dbReference>
<evidence type="ECO:0000259" key="3">
    <source>
        <dbReference type="PROSITE" id="PS50824"/>
    </source>
</evidence>
<name>A0A401RGU0_CHIPU</name>
<gene>
    <name evidence="4" type="ORF">chiPu_0017540</name>
</gene>
<organism evidence="4 5">
    <name type="scientific">Chiloscyllium punctatum</name>
    <name type="common">Brownbanded bambooshark</name>
    <name type="synonym">Hemiscyllium punctatum</name>
    <dbReference type="NCBI Taxonomy" id="137246"/>
    <lineage>
        <taxon>Eukaryota</taxon>
        <taxon>Metazoa</taxon>
        <taxon>Chordata</taxon>
        <taxon>Craniata</taxon>
        <taxon>Vertebrata</taxon>
        <taxon>Chondrichthyes</taxon>
        <taxon>Elasmobranchii</taxon>
        <taxon>Galeomorphii</taxon>
        <taxon>Galeoidea</taxon>
        <taxon>Orectolobiformes</taxon>
        <taxon>Hemiscylliidae</taxon>
        <taxon>Chiloscyllium</taxon>
    </lineage>
</organism>
<keyword evidence="5" id="KW-1185">Reference proteome</keyword>
<feature type="transmembrane region" description="Helical" evidence="1">
    <location>
        <begin position="208"/>
        <end position="227"/>
    </location>
</feature>
<protein>
    <recommendedName>
        <fullName evidence="6">Pyrin domain-containing protein</fullName>
    </recommendedName>
</protein>
<dbReference type="OrthoDB" id="10058437at2759"/>
<dbReference type="Gene3D" id="1.10.533.10">
    <property type="entry name" value="Death Domain, Fas"/>
    <property type="match status" value="1"/>
</dbReference>
<dbReference type="SMART" id="SM01289">
    <property type="entry name" value="PYRIN"/>
    <property type="match status" value="1"/>
</dbReference>
<feature type="transmembrane region" description="Helical" evidence="1">
    <location>
        <begin position="239"/>
        <end position="261"/>
    </location>
</feature>
<dbReference type="InterPro" id="IPR004020">
    <property type="entry name" value="DAPIN"/>
</dbReference>
<dbReference type="Proteomes" id="UP000287033">
    <property type="component" value="Unassembled WGS sequence"/>
</dbReference>
<proteinExistence type="predicted"/>
<keyword evidence="1" id="KW-0812">Transmembrane</keyword>
<dbReference type="PROSITE" id="PS50824">
    <property type="entry name" value="DAPIN"/>
    <property type="match status" value="1"/>
</dbReference>
<comment type="caution">
    <text evidence="4">The sequence shown here is derived from an EMBL/GenBank/DDBJ whole genome shotgun (WGS) entry which is preliminary data.</text>
</comment>
<feature type="transmembrane region" description="Helical" evidence="1">
    <location>
        <begin position="175"/>
        <end position="196"/>
    </location>
</feature>
<evidence type="ECO:0008006" key="6">
    <source>
        <dbReference type="Google" id="ProtNLM"/>
    </source>
</evidence>
<dbReference type="Pfam" id="PF02758">
    <property type="entry name" value="PYRIN"/>
    <property type="match status" value="1"/>
</dbReference>
<accession>A0A401RGU0</accession>
<keyword evidence="1" id="KW-0472">Membrane</keyword>
<dbReference type="SUPFAM" id="SSF47986">
    <property type="entry name" value="DEATH domain"/>
    <property type="match status" value="1"/>
</dbReference>
<reference evidence="4 5" key="1">
    <citation type="journal article" date="2018" name="Nat. Ecol. Evol.">
        <title>Shark genomes provide insights into elasmobranch evolution and the origin of vertebrates.</title>
        <authorList>
            <person name="Hara Y"/>
            <person name="Yamaguchi K"/>
            <person name="Onimaru K"/>
            <person name="Kadota M"/>
            <person name="Koyanagi M"/>
            <person name="Keeley SD"/>
            <person name="Tatsumi K"/>
            <person name="Tanaka K"/>
            <person name="Motone F"/>
            <person name="Kageyama Y"/>
            <person name="Nozu R"/>
            <person name="Adachi N"/>
            <person name="Nishimura O"/>
            <person name="Nakagawa R"/>
            <person name="Tanegashima C"/>
            <person name="Kiyatake I"/>
            <person name="Matsumoto R"/>
            <person name="Murakumo K"/>
            <person name="Nishida K"/>
            <person name="Terakita A"/>
            <person name="Kuratani S"/>
            <person name="Sato K"/>
            <person name="Hyodo S Kuraku.S."/>
        </authorList>
    </citation>
    <scope>NUCLEOTIDE SEQUENCE [LARGE SCALE GENOMIC DNA]</scope>
</reference>
<feature type="domain" description="Pyrin" evidence="3">
    <location>
        <begin position="23"/>
        <end position="77"/>
    </location>
</feature>
<feature type="transmembrane region" description="Helical" evidence="1">
    <location>
        <begin position="273"/>
        <end position="300"/>
    </location>
</feature>
<dbReference type="InterPro" id="IPR011029">
    <property type="entry name" value="DEATH-like_dom_sf"/>
</dbReference>
<dbReference type="AlphaFoldDB" id="A0A401RGU0"/>
<evidence type="ECO:0000313" key="5">
    <source>
        <dbReference type="Proteomes" id="UP000287033"/>
    </source>
</evidence>